<sequence>MAFSQSLVLSLTELDTIDHPNGNSPFLVSLTNGPLPYLVLVVKRPSKPGLSIPLTVSSAINPFFILGTSCSIND</sequence>
<dbReference type="EMBL" id="AACZ04063670">
    <property type="status" value="NOT_ANNOTATED_CDS"/>
    <property type="molecule type" value="Genomic_DNA"/>
</dbReference>
<evidence type="ECO:0000313" key="1">
    <source>
        <dbReference type="Ensembl" id="ENSPTRP00000067458.1"/>
    </source>
</evidence>
<evidence type="ECO:0000313" key="2">
    <source>
        <dbReference type="Proteomes" id="UP000002277"/>
    </source>
</evidence>
<protein>
    <submittedName>
        <fullName evidence="1">Uncharacterized protein</fullName>
    </submittedName>
</protein>
<accession>A0A2I3RS24</accession>
<reference evidence="1" key="2">
    <citation type="submission" date="2025-08" db="UniProtKB">
        <authorList>
            <consortium name="Ensembl"/>
        </authorList>
    </citation>
    <scope>IDENTIFICATION</scope>
</reference>
<dbReference type="Ensembl" id="ENSPTRT00000091299.1">
    <property type="protein sequence ID" value="ENSPTRP00000067458.1"/>
    <property type="gene ID" value="ENSPTRG00000044302.1"/>
</dbReference>
<dbReference type="GeneTree" id="ENSGT00910000147626"/>
<keyword evidence="2" id="KW-1185">Reference proteome</keyword>
<dbReference type="OMA" id="TIDHPNG"/>
<organism evidence="1 2">
    <name type="scientific">Pan troglodytes</name>
    <name type="common">Chimpanzee</name>
    <dbReference type="NCBI Taxonomy" id="9598"/>
    <lineage>
        <taxon>Eukaryota</taxon>
        <taxon>Metazoa</taxon>
        <taxon>Chordata</taxon>
        <taxon>Craniata</taxon>
        <taxon>Vertebrata</taxon>
        <taxon>Euteleostomi</taxon>
        <taxon>Mammalia</taxon>
        <taxon>Eutheria</taxon>
        <taxon>Euarchontoglires</taxon>
        <taxon>Primates</taxon>
        <taxon>Haplorrhini</taxon>
        <taxon>Catarrhini</taxon>
        <taxon>Hominidae</taxon>
        <taxon>Pan</taxon>
    </lineage>
</organism>
<name>A0A2I3RS24_PANTR</name>
<dbReference type="Proteomes" id="UP000002277">
    <property type="component" value="Chromosome 2A"/>
</dbReference>
<reference evidence="1" key="3">
    <citation type="submission" date="2025-09" db="UniProtKB">
        <authorList>
            <consortium name="Ensembl"/>
        </authorList>
    </citation>
    <scope>IDENTIFICATION</scope>
</reference>
<dbReference type="AlphaFoldDB" id="A0A2I3RS24"/>
<dbReference type="Bgee" id="ENSPTRG00000044302">
    <property type="expression patterns" value="Expressed in dorsolateral prefrontal cortex and 11 other cell types or tissues"/>
</dbReference>
<dbReference type="InParanoid" id="A0A2I3RS24"/>
<reference evidence="1 2" key="1">
    <citation type="journal article" date="2005" name="Nature">
        <title>Initial sequence of the chimpanzee genome and comparison with the human genome.</title>
        <authorList>
            <consortium name="Chimpanzee sequencing and analysis consortium"/>
        </authorList>
    </citation>
    <scope>NUCLEOTIDE SEQUENCE [LARGE SCALE GENOMIC DNA]</scope>
</reference>
<proteinExistence type="predicted"/>